<dbReference type="Pfam" id="PF13840">
    <property type="entry name" value="ACT_7"/>
    <property type="match status" value="1"/>
</dbReference>
<sequence>MVDESGGATGDGRAVRDTAAMIAGMAPELQPGRYVFCTTRDPDLANRAMAPALAFYREAEGVSLILPEAAARALGFDAALGMACITLTVQSSLEGIGLTAAVAEALTLAGIPCNMVAAYHHDHVFVPADMAGQALAVLRARAGAG</sequence>
<dbReference type="AlphaFoldDB" id="A0A2M8IUS5"/>
<feature type="domain" description="CASTOR ACT" evidence="2">
    <location>
        <begin position="84"/>
        <end position="139"/>
    </location>
</feature>
<proteinExistence type="predicted"/>
<keyword evidence="4" id="KW-1185">Reference proteome</keyword>
<dbReference type="InterPro" id="IPR027795">
    <property type="entry name" value="CASTOR_ACT_dom"/>
</dbReference>
<dbReference type="InterPro" id="IPR045865">
    <property type="entry name" value="ACT-like_dom_sf"/>
</dbReference>
<dbReference type="Pfam" id="PF10000">
    <property type="entry name" value="ACT_3"/>
    <property type="match status" value="1"/>
</dbReference>
<gene>
    <name evidence="3" type="ORF">CVM52_23185</name>
</gene>
<protein>
    <submittedName>
        <fullName evidence="3">Uncharacterized protein</fullName>
    </submittedName>
</protein>
<evidence type="ECO:0000259" key="2">
    <source>
        <dbReference type="Pfam" id="PF13840"/>
    </source>
</evidence>
<dbReference type="InterPro" id="IPR018717">
    <property type="entry name" value="DUF2241"/>
</dbReference>
<dbReference type="RefSeq" id="WP_100164720.1">
    <property type="nucleotide sequence ID" value="NZ_PGTB01000209.1"/>
</dbReference>
<dbReference type="PANTHER" id="PTHR39199:SF1">
    <property type="entry name" value="BLR5128 PROTEIN"/>
    <property type="match status" value="1"/>
</dbReference>
<comment type="caution">
    <text evidence="3">The sequence shown here is derived from an EMBL/GenBank/DDBJ whole genome shotgun (WGS) entry which is preliminary data.</text>
</comment>
<name>A0A2M8IUS5_9RHOB</name>
<dbReference type="PANTHER" id="PTHR39199">
    <property type="entry name" value="BLR5128 PROTEIN"/>
    <property type="match status" value="1"/>
</dbReference>
<reference evidence="3 4" key="1">
    <citation type="journal article" date="2018" name="Int. J. Syst. Evol. Microbiol.">
        <title>Pseudooceanicola lipolyticus sp. nov., a marine alphaproteobacterium, reclassification of Oceanicola flagellatus as Pseudooceanicola flagellatus comb. nov. and emended description of the genus Pseudooceanicola.</title>
        <authorList>
            <person name="Huang M.-M."/>
            <person name="Guo L.-L."/>
            <person name="Wu Y.-H."/>
            <person name="Lai Q.-L."/>
            <person name="Shao Z.-Z."/>
            <person name="Wang C.-S."/>
            <person name="Wu M."/>
            <person name="Xu X.-W."/>
        </authorList>
    </citation>
    <scope>NUCLEOTIDE SEQUENCE [LARGE SCALE GENOMIC DNA]</scope>
    <source>
        <strain evidence="3 4">157</strain>
    </source>
</reference>
<dbReference type="EMBL" id="PGTB01000209">
    <property type="protein sequence ID" value="PJE34265.1"/>
    <property type="molecule type" value="Genomic_DNA"/>
</dbReference>
<evidence type="ECO:0000313" key="4">
    <source>
        <dbReference type="Proteomes" id="UP000231553"/>
    </source>
</evidence>
<organism evidence="3 4">
    <name type="scientific">Pseudooceanicola lipolyticus</name>
    <dbReference type="NCBI Taxonomy" id="2029104"/>
    <lineage>
        <taxon>Bacteria</taxon>
        <taxon>Pseudomonadati</taxon>
        <taxon>Pseudomonadota</taxon>
        <taxon>Alphaproteobacteria</taxon>
        <taxon>Rhodobacterales</taxon>
        <taxon>Paracoccaceae</taxon>
        <taxon>Pseudooceanicola</taxon>
    </lineage>
</organism>
<dbReference type="SUPFAM" id="SSF55021">
    <property type="entry name" value="ACT-like"/>
    <property type="match status" value="2"/>
</dbReference>
<dbReference type="OrthoDB" id="517867at2"/>
<dbReference type="Gene3D" id="3.30.2130.10">
    <property type="entry name" value="VC0802-like"/>
    <property type="match status" value="1"/>
</dbReference>
<dbReference type="Proteomes" id="UP000231553">
    <property type="component" value="Unassembled WGS sequence"/>
</dbReference>
<evidence type="ECO:0000259" key="1">
    <source>
        <dbReference type="Pfam" id="PF10000"/>
    </source>
</evidence>
<evidence type="ECO:0000313" key="3">
    <source>
        <dbReference type="EMBL" id="PJE34265.1"/>
    </source>
</evidence>
<accession>A0A2M8IUS5</accession>
<feature type="domain" description="DUF2241" evidence="1">
    <location>
        <begin position="16"/>
        <end position="78"/>
    </location>
</feature>